<dbReference type="AlphaFoldDB" id="A0A5N6MXN8"/>
<keyword evidence="2" id="KW-1185">Reference proteome</keyword>
<name>A0A5N6MXN8_9ASTR</name>
<evidence type="ECO:0000313" key="1">
    <source>
        <dbReference type="EMBL" id="KAD4178836.1"/>
    </source>
</evidence>
<dbReference type="EMBL" id="SZYD01000014">
    <property type="protein sequence ID" value="KAD4178836.1"/>
    <property type="molecule type" value="Genomic_DNA"/>
</dbReference>
<proteinExistence type="predicted"/>
<evidence type="ECO:0000313" key="2">
    <source>
        <dbReference type="Proteomes" id="UP000326396"/>
    </source>
</evidence>
<accession>A0A5N6MXN8</accession>
<comment type="caution">
    <text evidence="1">The sequence shown here is derived from an EMBL/GenBank/DDBJ whole genome shotgun (WGS) entry which is preliminary data.</text>
</comment>
<organism evidence="1 2">
    <name type="scientific">Mikania micrantha</name>
    <name type="common">bitter vine</name>
    <dbReference type="NCBI Taxonomy" id="192012"/>
    <lineage>
        <taxon>Eukaryota</taxon>
        <taxon>Viridiplantae</taxon>
        <taxon>Streptophyta</taxon>
        <taxon>Embryophyta</taxon>
        <taxon>Tracheophyta</taxon>
        <taxon>Spermatophyta</taxon>
        <taxon>Magnoliopsida</taxon>
        <taxon>eudicotyledons</taxon>
        <taxon>Gunneridae</taxon>
        <taxon>Pentapetalae</taxon>
        <taxon>asterids</taxon>
        <taxon>campanulids</taxon>
        <taxon>Asterales</taxon>
        <taxon>Asteraceae</taxon>
        <taxon>Asteroideae</taxon>
        <taxon>Heliantheae alliance</taxon>
        <taxon>Eupatorieae</taxon>
        <taxon>Mikania</taxon>
    </lineage>
</organism>
<reference evidence="1 2" key="1">
    <citation type="submission" date="2019-05" db="EMBL/GenBank/DDBJ databases">
        <title>Mikania micrantha, genome provides insights into the molecular mechanism of rapid growth.</title>
        <authorList>
            <person name="Liu B."/>
        </authorList>
    </citation>
    <scope>NUCLEOTIDE SEQUENCE [LARGE SCALE GENOMIC DNA]</scope>
    <source>
        <strain evidence="1">NLD-2019</strain>
        <tissue evidence="1">Leaf</tissue>
    </source>
</reference>
<protein>
    <submittedName>
        <fullName evidence="1">Uncharacterized protein</fullName>
    </submittedName>
</protein>
<gene>
    <name evidence="1" type="ORF">E3N88_27427</name>
</gene>
<sequence>MVSEPSCSYRSSVGSGVDSAVEIEFYAEDRDCNRRDKGRSKVRNCSYLKLFNVLDPYLLYAKSLDQISNISVIAF</sequence>
<dbReference type="Proteomes" id="UP000326396">
    <property type="component" value="Linkage Group LG4"/>
</dbReference>